<dbReference type="PANTHER" id="PTHR46481:SF8">
    <property type="entry name" value="ZINC FINGER BED DOMAIN-CONTAINING PROTEIN RICESLEEPER 1-LIKE"/>
    <property type="match status" value="1"/>
</dbReference>
<accession>A0A1S3EI82</accession>
<evidence type="ECO:0000313" key="1">
    <source>
        <dbReference type="Proteomes" id="UP000087171"/>
    </source>
</evidence>
<dbReference type="InterPro" id="IPR012337">
    <property type="entry name" value="RNaseH-like_sf"/>
</dbReference>
<dbReference type="Proteomes" id="UP000087171">
    <property type="component" value="Unplaced"/>
</dbReference>
<dbReference type="RefSeq" id="XP_012575118.1">
    <property type="nucleotide sequence ID" value="XM_012719664.1"/>
</dbReference>
<reference evidence="2" key="1">
    <citation type="submission" date="2025-08" db="UniProtKB">
        <authorList>
            <consortium name="RefSeq"/>
        </authorList>
    </citation>
    <scope>IDENTIFICATION</scope>
    <source>
        <tissue evidence="2">Etiolated seedlings</tissue>
    </source>
</reference>
<evidence type="ECO:0000313" key="2">
    <source>
        <dbReference type="RefSeq" id="XP_012575118.1"/>
    </source>
</evidence>
<proteinExistence type="predicted"/>
<gene>
    <name evidence="2" type="primary">LOC105852877</name>
</gene>
<dbReference type="PANTHER" id="PTHR46481">
    <property type="entry name" value="ZINC FINGER BED DOMAIN-CONTAINING PROTEIN 4"/>
    <property type="match status" value="1"/>
</dbReference>
<keyword evidence="1" id="KW-1185">Reference proteome</keyword>
<organism evidence="1 2">
    <name type="scientific">Cicer arietinum</name>
    <name type="common">Chickpea</name>
    <name type="synonym">Garbanzo</name>
    <dbReference type="NCBI Taxonomy" id="3827"/>
    <lineage>
        <taxon>Eukaryota</taxon>
        <taxon>Viridiplantae</taxon>
        <taxon>Streptophyta</taxon>
        <taxon>Embryophyta</taxon>
        <taxon>Tracheophyta</taxon>
        <taxon>Spermatophyta</taxon>
        <taxon>Magnoliopsida</taxon>
        <taxon>eudicotyledons</taxon>
        <taxon>Gunneridae</taxon>
        <taxon>Pentapetalae</taxon>
        <taxon>rosids</taxon>
        <taxon>fabids</taxon>
        <taxon>Fabales</taxon>
        <taxon>Fabaceae</taxon>
        <taxon>Papilionoideae</taxon>
        <taxon>50 kb inversion clade</taxon>
        <taxon>NPAAA clade</taxon>
        <taxon>Hologalegina</taxon>
        <taxon>IRL clade</taxon>
        <taxon>Cicereae</taxon>
        <taxon>Cicer</taxon>
    </lineage>
</organism>
<dbReference type="SUPFAM" id="SSF53098">
    <property type="entry name" value="Ribonuclease H-like"/>
    <property type="match status" value="1"/>
</dbReference>
<dbReference type="OrthoDB" id="1430789at2759"/>
<dbReference type="KEGG" id="cam:105852877"/>
<dbReference type="AlphaFoldDB" id="A0A1S3EI82"/>
<protein>
    <submittedName>
        <fullName evidence="2">Zinc finger BED domain-containing protein RICESLEEPER 2-like</fullName>
    </submittedName>
</protein>
<dbReference type="InterPro" id="IPR052035">
    <property type="entry name" value="ZnF_BED_domain_contain"/>
</dbReference>
<dbReference type="STRING" id="3827.A0A1S3EI82"/>
<dbReference type="GeneID" id="105852877"/>
<name>A0A1S3EI82_CICAR</name>
<sequence length="333" mass="38981">MAKCHYCGNLIEFKDETSAMTMHLKRCKEHPDNQELKRQKTQRDELGVVSSPHSTFDQEACQLELVKMFVGAELPFQFVENVFFRNFVNVLQPQFDIPPRCTLRRAICSLFHAERESLKILISKHRGRVCLTTDTWTSIQNLSYMNLTAHFIDKKWNLHKRILNFCKITSHTEEFMAKEVETCLNAWELNRVFSITIENASSNDVEIKFMKKWMNARNCLLLNGESIHMWCCAHILSLIVKEGLKDEDISITRIRKAVKYVRLSPSRLARFKGCVERENFFYKEIVDAKYVKELSKDKGHGVPLSKDWDFANMVLPFLKIFYMLLCVSTMMQA</sequence>